<keyword evidence="4" id="KW-1185">Reference proteome</keyword>
<name>A0A939ENU1_9HYPH</name>
<dbReference type="SUPFAM" id="SSF55073">
    <property type="entry name" value="Nucleotide cyclase"/>
    <property type="match status" value="1"/>
</dbReference>
<evidence type="ECO:0000313" key="4">
    <source>
        <dbReference type="Proteomes" id="UP000664779"/>
    </source>
</evidence>
<dbReference type="PROSITE" id="PS50883">
    <property type="entry name" value="EAL"/>
    <property type="match status" value="1"/>
</dbReference>
<dbReference type="Pfam" id="PF00563">
    <property type="entry name" value="EAL"/>
    <property type="match status" value="1"/>
</dbReference>
<dbReference type="InterPro" id="IPR043128">
    <property type="entry name" value="Rev_trsase/Diguanyl_cyclase"/>
</dbReference>
<sequence>MGIFAIVAAAFSLTRMKHRLTEHRHAENAAIELAKHDALTGLPNRRKLDDSFNDLMDQVQPDECRAVLMLDVDGFKPVNDLYGHGVGDILLCKFAERLTLEVGSEGLVARLGGDEFAIVSPVLSEKPDAGSLARRLLAAIQKPFDIEGREIRIGSGVGISLFPDDGHSSSELLRRADIALYRAKTSGTSLFRFFEIEMDASILHRSLLEQRLRRAMDSDALKPEYQPIIRLSDNKIIGFEALARWYDPDFGYVPPNQFIPIAEDAGMISELTENILRQACKAASRWPDDIDLSLNISSLKLQEQGFPLKLAAVLAESGVLPQRITLDISEAALSRNVKLSHPVLRQLADSGIKLALDDYGVGNSSLNILRQLPIDTVKIDDNFVCGVLKDPECAAMVEAVLVLTKGLNLRVVAEGLEQKEIVDWLSDRQCEAGQGHYFGTSLTAEAATKLVQAGGWIAPAGSAAEMKQLTENAS</sequence>
<dbReference type="CDD" id="cd01948">
    <property type="entry name" value="EAL"/>
    <property type="match status" value="1"/>
</dbReference>
<dbReference type="CDD" id="cd01949">
    <property type="entry name" value="GGDEF"/>
    <property type="match status" value="1"/>
</dbReference>
<dbReference type="InterPro" id="IPR052155">
    <property type="entry name" value="Biofilm_reg_signaling"/>
</dbReference>
<dbReference type="InterPro" id="IPR000160">
    <property type="entry name" value="GGDEF_dom"/>
</dbReference>
<feature type="domain" description="EAL" evidence="1">
    <location>
        <begin position="205"/>
        <end position="455"/>
    </location>
</feature>
<organism evidence="3 4">
    <name type="scientific">Roseibium limicola</name>
    <dbReference type="NCBI Taxonomy" id="2816037"/>
    <lineage>
        <taxon>Bacteria</taxon>
        <taxon>Pseudomonadati</taxon>
        <taxon>Pseudomonadota</taxon>
        <taxon>Alphaproteobacteria</taxon>
        <taxon>Hyphomicrobiales</taxon>
        <taxon>Stappiaceae</taxon>
        <taxon>Roseibium</taxon>
    </lineage>
</organism>
<dbReference type="EMBL" id="JAFLNF010000004">
    <property type="protein sequence ID" value="MBO0345959.1"/>
    <property type="molecule type" value="Genomic_DNA"/>
</dbReference>
<reference evidence="3" key="1">
    <citation type="submission" date="2021-03" db="EMBL/GenBank/DDBJ databases">
        <title>Roseibium sp. CAU 1637 isolated from Incheon.</title>
        <authorList>
            <person name="Kim W."/>
        </authorList>
    </citation>
    <scope>NUCLEOTIDE SEQUENCE</scope>
    <source>
        <strain evidence="3">CAU 1637</strain>
    </source>
</reference>
<dbReference type="Gene3D" id="3.20.20.450">
    <property type="entry name" value="EAL domain"/>
    <property type="match status" value="1"/>
</dbReference>
<dbReference type="Proteomes" id="UP000664779">
    <property type="component" value="Unassembled WGS sequence"/>
</dbReference>
<protein>
    <submittedName>
        <fullName evidence="3">EAL domain-containing protein</fullName>
    </submittedName>
</protein>
<comment type="caution">
    <text evidence="3">The sequence shown here is derived from an EMBL/GenBank/DDBJ whole genome shotgun (WGS) entry which is preliminary data.</text>
</comment>
<dbReference type="InterPro" id="IPR001633">
    <property type="entry name" value="EAL_dom"/>
</dbReference>
<dbReference type="InterPro" id="IPR029787">
    <property type="entry name" value="Nucleotide_cyclase"/>
</dbReference>
<dbReference type="Gene3D" id="3.30.70.270">
    <property type="match status" value="1"/>
</dbReference>
<dbReference type="PROSITE" id="PS50887">
    <property type="entry name" value="GGDEF"/>
    <property type="match status" value="1"/>
</dbReference>
<feature type="domain" description="GGDEF" evidence="2">
    <location>
        <begin position="63"/>
        <end position="196"/>
    </location>
</feature>
<evidence type="ECO:0000259" key="1">
    <source>
        <dbReference type="PROSITE" id="PS50883"/>
    </source>
</evidence>
<dbReference type="InterPro" id="IPR035919">
    <property type="entry name" value="EAL_sf"/>
</dbReference>
<evidence type="ECO:0000313" key="3">
    <source>
        <dbReference type="EMBL" id="MBO0345959.1"/>
    </source>
</evidence>
<accession>A0A939ENU1</accession>
<dbReference type="PANTHER" id="PTHR44757:SF2">
    <property type="entry name" value="BIOFILM ARCHITECTURE MAINTENANCE PROTEIN MBAA"/>
    <property type="match status" value="1"/>
</dbReference>
<proteinExistence type="predicted"/>
<dbReference type="SMART" id="SM00052">
    <property type="entry name" value="EAL"/>
    <property type="match status" value="1"/>
</dbReference>
<dbReference type="SUPFAM" id="SSF141868">
    <property type="entry name" value="EAL domain-like"/>
    <property type="match status" value="1"/>
</dbReference>
<gene>
    <name evidence="3" type="ORF">J0X15_12065</name>
</gene>
<dbReference type="PANTHER" id="PTHR44757">
    <property type="entry name" value="DIGUANYLATE CYCLASE DGCP"/>
    <property type="match status" value="1"/>
</dbReference>
<dbReference type="AlphaFoldDB" id="A0A939ENU1"/>
<dbReference type="Pfam" id="PF00990">
    <property type="entry name" value="GGDEF"/>
    <property type="match status" value="1"/>
</dbReference>
<evidence type="ECO:0000259" key="2">
    <source>
        <dbReference type="PROSITE" id="PS50887"/>
    </source>
</evidence>
<dbReference type="SMART" id="SM00267">
    <property type="entry name" value="GGDEF"/>
    <property type="match status" value="1"/>
</dbReference>
<dbReference type="NCBIfam" id="TIGR00254">
    <property type="entry name" value="GGDEF"/>
    <property type="match status" value="1"/>
</dbReference>